<reference evidence="2 3" key="1">
    <citation type="submission" date="2017-12" db="EMBL/GenBank/DDBJ databases">
        <title>The genome sequence of Caulobacter sp. 410.</title>
        <authorList>
            <person name="Gao J."/>
            <person name="Mao X."/>
            <person name="Sun J."/>
        </authorList>
    </citation>
    <scope>NUCLEOTIDE SEQUENCE [LARGE SCALE GENOMIC DNA]</scope>
    <source>
        <strain evidence="2 3">410</strain>
    </source>
</reference>
<evidence type="ECO:0000313" key="3">
    <source>
        <dbReference type="Proteomes" id="UP000234479"/>
    </source>
</evidence>
<dbReference type="AlphaFoldDB" id="A0A2N5D9A7"/>
<dbReference type="EMBL" id="PJRS01000038">
    <property type="protein sequence ID" value="PLR22658.1"/>
    <property type="molecule type" value="Genomic_DNA"/>
</dbReference>
<dbReference type="Pfam" id="PF07366">
    <property type="entry name" value="SnoaL"/>
    <property type="match status" value="1"/>
</dbReference>
<dbReference type="InterPro" id="IPR032710">
    <property type="entry name" value="NTF2-like_dom_sf"/>
</dbReference>
<dbReference type="GO" id="GO:0030638">
    <property type="term" value="P:polyketide metabolic process"/>
    <property type="evidence" value="ECO:0007669"/>
    <property type="project" value="InterPro"/>
</dbReference>
<name>A0A2N5D9A7_9CAUL</name>
<dbReference type="SUPFAM" id="SSF54427">
    <property type="entry name" value="NTF2-like"/>
    <property type="match status" value="1"/>
</dbReference>
<dbReference type="PANTHER" id="PTHR38436">
    <property type="entry name" value="POLYKETIDE CYCLASE SNOAL-LIKE DOMAIN"/>
    <property type="match status" value="1"/>
</dbReference>
<sequence>MKTRLIALVAAMAVSASAAAAQTKADAELANYKTAQAIAAANLKTFDTLDFDVFSNQKWDRLAESHAKDIVVYWPDGHVERGLDKHIDDLKYMFTYAPDTRIKVHPIKVAQGEWTTVMGVMEGTFTQPMTLPDGKVIQPNGKSFKLPMATIGHWNKAGVMSEEYLFWDNQSYMKQLGLAD</sequence>
<comment type="caution">
    <text evidence="2">The sequence shown here is derived from an EMBL/GenBank/DDBJ whole genome shotgun (WGS) entry which is preliminary data.</text>
</comment>
<dbReference type="OrthoDB" id="9787933at2"/>
<proteinExistence type="predicted"/>
<feature type="chain" id="PRO_5014807795" evidence="1">
    <location>
        <begin position="21"/>
        <end position="180"/>
    </location>
</feature>
<keyword evidence="3" id="KW-1185">Reference proteome</keyword>
<dbReference type="Proteomes" id="UP000234479">
    <property type="component" value="Unassembled WGS sequence"/>
</dbReference>
<dbReference type="InterPro" id="IPR009959">
    <property type="entry name" value="Cyclase_SnoaL-like"/>
</dbReference>
<evidence type="ECO:0000256" key="1">
    <source>
        <dbReference type="SAM" id="SignalP"/>
    </source>
</evidence>
<feature type="signal peptide" evidence="1">
    <location>
        <begin position="1"/>
        <end position="20"/>
    </location>
</feature>
<evidence type="ECO:0000313" key="2">
    <source>
        <dbReference type="EMBL" id="PLR22658.1"/>
    </source>
</evidence>
<gene>
    <name evidence="2" type="ORF">SGCZBJ_17975</name>
</gene>
<dbReference type="PANTHER" id="PTHR38436:SF1">
    <property type="entry name" value="ESTER CYCLASE"/>
    <property type="match status" value="1"/>
</dbReference>
<keyword evidence="1" id="KW-0732">Signal</keyword>
<accession>A0A2N5D9A7</accession>
<organism evidence="2 3">
    <name type="scientific">Caulobacter zeae</name>
    <dbReference type="NCBI Taxonomy" id="2055137"/>
    <lineage>
        <taxon>Bacteria</taxon>
        <taxon>Pseudomonadati</taxon>
        <taxon>Pseudomonadota</taxon>
        <taxon>Alphaproteobacteria</taxon>
        <taxon>Caulobacterales</taxon>
        <taxon>Caulobacteraceae</taxon>
        <taxon>Caulobacter</taxon>
    </lineage>
</organism>
<protein>
    <submittedName>
        <fullName evidence="2">Polyketide cyclase</fullName>
    </submittedName>
</protein>
<dbReference type="Gene3D" id="3.10.450.50">
    <property type="match status" value="1"/>
</dbReference>